<dbReference type="Gene3D" id="3.40.1190.20">
    <property type="match status" value="1"/>
</dbReference>
<dbReference type="EMBL" id="FNSV01000005">
    <property type="protein sequence ID" value="SEB89969.1"/>
    <property type="molecule type" value="Genomic_DNA"/>
</dbReference>
<dbReference type="GO" id="GO:0005829">
    <property type="term" value="C:cytosol"/>
    <property type="evidence" value="ECO:0007669"/>
    <property type="project" value="TreeGrafter"/>
</dbReference>
<dbReference type="AlphaFoldDB" id="A0A1H4N3V6"/>
<comment type="function">
    <text evidence="10">Catalyzes the ATP-dependent phosphorylation of fructose-l-phosphate to fructose-l,6-bisphosphate.</text>
</comment>
<dbReference type="CDD" id="cd01164">
    <property type="entry name" value="FruK_PfkB_like"/>
    <property type="match status" value="1"/>
</dbReference>
<dbReference type="PANTHER" id="PTHR46566">
    <property type="entry name" value="1-PHOSPHOFRUCTOKINASE-RELATED"/>
    <property type="match status" value="1"/>
</dbReference>
<feature type="domain" description="Carbohydrate kinase PfkB" evidence="11">
    <location>
        <begin position="7"/>
        <end position="305"/>
    </location>
</feature>
<keyword evidence="5 10" id="KW-0547">Nucleotide-binding</keyword>
<dbReference type="SUPFAM" id="SSF53613">
    <property type="entry name" value="Ribokinase-like"/>
    <property type="match status" value="1"/>
</dbReference>
<evidence type="ECO:0000313" key="12">
    <source>
        <dbReference type="EMBL" id="SEB89969.1"/>
    </source>
</evidence>
<evidence type="ECO:0000256" key="2">
    <source>
        <dbReference type="ARBA" id="ARBA00012131"/>
    </source>
</evidence>
<dbReference type="InterPro" id="IPR022463">
    <property type="entry name" value="1-PFruKinase"/>
</dbReference>
<evidence type="ECO:0000256" key="3">
    <source>
        <dbReference type="ARBA" id="ARBA00013596"/>
    </source>
</evidence>
<evidence type="ECO:0000256" key="9">
    <source>
        <dbReference type="ARBA" id="ARBA00047745"/>
    </source>
</evidence>
<evidence type="ECO:0000256" key="8">
    <source>
        <dbReference type="ARBA" id="ARBA00032802"/>
    </source>
</evidence>
<dbReference type="GO" id="GO:0005524">
    <property type="term" value="F:ATP binding"/>
    <property type="evidence" value="ECO:0007669"/>
    <property type="project" value="UniProtKB-UniRule"/>
</dbReference>
<evidence type="ECO:0000256" key="4">
    <source>
        <dbReference type="ARBA" id="ARBA00022679"/>
    </source>
</evidence>
<evidence type="ECO:0000313" key="13">
    <source>
        <dbReference type="Proteomes" id="UP000183561"/>
    </source>
</evidence>
<keyword evidence="6 10" id="KW-0418">Kinase</keyword>
<dbReference type="InterPro" id="IPR029056">
    <property type="entry name" value="Ribokinase-like"/>
</dbReference>
<dbReference type="InterPro" id="IPR002173">
    <property type="entry name" value="Carboh/pur_kinase_PfkB_CS"/>
</dbReference>
<dbReference type="PIRSF" id="PIRSF000535">
    <property type="entry name" value="1PFK/6PFK/LacC"/>
    <property type="match status" value="1"/>
</dbReference>
<keyword evidence="13" id="KW-1185">Reference proteome</keyword>
<comment type="catalytic activity">
    <reaction evidence="9 10">
        <text>beta-D-fructose 1-phosphate + ATP = beta-D-fructose 1,6-bisphosphate + ADP + H(+)</text>
        <dbReference type="Rhea" id="RHEA:14213"/>
        <dbReference type="ChEBI" id="CHEBI:15378"/>
        <dbReference type="ChEBI" id="CHEBI:30616"/>
        <dbReference type="ChEBI" id="CHEBI:32966"/>
        <dbReference type="ChEBI" id="CHEBI:138881"/>
        <dbReference type="ChEBI" id="CHEBI:456216"/>
        <dbReference type="EC" id="2.7.1.56"/>
    </reaction>
</comment>
<dbReference type="NCBIfam" id="TIGR03828">
    <property type="entry name" value="pfkB"/>
    <property type="match status" value="1"/>
</dbReference>
<dbReference type="NCBIfam" id="TIGR03168">
    <property type="entry name" value="1-PFK"/>
    <property type="match status" value="1"/>
</dbReference>
<evidence type="ECO:0000256" key="7">
    <source>
        <dbReference type="ARBA" id="ARBA00022840"/>
    </source>
</evidence>
<comment type="similarity">
    <text evidence="1 10">Belongs to the carbohydrate kinase PfkB family.</text>
</comment>
<reference evidence="13" key="1">
    <citation type="submission" date="2016-10" db="EMBL/GenBank/DDBJ databases">
        <authorList>
            <person name="Varghese N."/>
            <person name="Submissions S."/>
        </authorList>
    </citation>
    <scope>NUCLEOTIDE SEQUENCE [LARGE SCALE GENOMIC DNA]</scope>
    <source>
        <strain evidence="13">DSM 44498</strain>
    </source>
</reference>
<dbReference type="EC" id="2.7.1.56" evidence="2 10"/>
<dbReference type="GO" id="GO:0008662">
    <property type="term" value="F:1-phosphofructokinase activity"/>
    <property type="evidence" value="ECO:0007669"/>
    <property type="project" value="UniProtKB-UniRule"/>
</dbReference>
<evidence type="ECO:0000256" key="1">
    <source>
        <dbReference type="ARBA" id="ARBA00010688"/>
    </source>
</evidence>
<dbReference type="PROSITE" id="PS00584">
    <property type="entry name" value="PFKB_KINASES_2"/>
    <property type="match status" value="1"/>
</dbReference>
<dbReference type="OrthoDB" id="9801219at2"/>
<protein>
    <recommendedName>
        <fullName evidence="3 10">1-phosphofructokinase</fullName>
        <shortName evidence="10">Fru1PK</shortName>
        <ecNumber evidence="2 10">2.7.1.56</ecNumber>
    </recommendedName>
    <alternativeName>
        <fullName evidence="8 10">Fructose 1-phosphate kinase</fullName>
    </alternativeName>
</protein>
<dbReference type="InterPro" id="IPR011611">
    <property type="entry name" value="PfkB_dom"/>
</dbReference>
<proteinExistence type="inferred from homology"/>
<accession>A0A1H4N3V6</accession>
<keyword evidence="4 10" id="KW-0808">Transferase</keyword>
<organism evidence="12 13">
    <name type="scientific">Rhodococcus koreensis</name>
    <dbReference type="NCBI Taxonomy" id="99653"/>
    <lineage>
        <taxon>Bacteria</taxon>
        <taxon>Bacillati</taxon>
        <taxon>Actinomycetota</taxon>
        <taxon>Actinomycetes</taxon>
        <taxon>Mycobacteriales</taxon>
        <taxon>Nocardiaceae</taxon>
        <taxon>Rhodococcus</taxon>
    </lineage>
</organism>
<evidence type="ECO:0000256" key="5">
    <source>
        <dbReference type="ARBA" id="ARBA00022741"/>
    </source>
</evidence>
<gene>
    <name evidence="12" type="ORF">SAMN04490239_2106</name>
</gene>
<evidence type="ECO:0000256" key="6">
    <source>
        <dbReference type="ARBA" id="ARBA00022777"/>
    </source>
</evidence>
<evidence type="ECO:0000256" key="10">
    <source>
        <dbReference type="RuleBase" id="RU369061"/>
    </source>
</evidence>
<name>A0A1H4N3V6_9NOCA</name>
<dbReference type="PANTHER" id="PTHR46566:SF5">
    <property type="entry name" value="1-PHOSPHOFRUCTOKINASE"/>
    <property type="match status" value="1"/>
</dbReference>
<dbReference type="Pfam" id="PF00294">
    <property type="entry name" value="PfkB"/>
    <property type="match status" value="1"/>
</dbReference>
<evidence type="ECO:0000259" key="11">
    <source>
        <dbReference type="Pfam" id="PF00294"/>
    </source>
</evidence>
<dbReference type="InterPro" id="IPR017583">
    <property type="entry name" value="Tagatose/fructose_Pkinase"/>
</dbReference>
<dbReference type="Proteomes" id="UP000183561">
    <property type="component" value="Unassembled WGS sequence"/>
</dbReference>
<dbReference type="RefSeq" id="WP_072942393.1">
    <property type="nucleotide sequence ID" value="NZ_CP070609.1"/>
</dbReference>
<keyword evidence="7 10" id="KW-0067">ATP-binding</keyword>
<sequence length="326" mass="32756">MIVTLTANPSIDRTVNLLGRLERGTVLRAAATHSDPGGKGVNVARALTSAGVNAVAVLPGNAGDPLLTALSEHGIEHVTVATSGSARTNITITEPDGTTTKINEPGVTMSAGSLADLQSEIIERGSRAEWVVLSGSLPPGIPTDWYATLVEALRSASCRVAVDTSDAPLLALADRFPAACPDLVKPNSEELAQLTGADGHLLEESALRGDPTATAHAGRQLVDRGVEAVLATLGAAGAVLVTEAGAWWATPPPIVARSTVGAGDSSLAGYLAAQISGASPADCLRSAVAYGSAAAALPGTTLPTPEHVDIDAVTVTALSSPAPDPA</sequence>